<feature type="chain" id="PRO_5012577898" evidence="1">
    <location>
        <begin position="26"/>
        <end position="241"/>
    </location>
</feature>
<name>A0A210Q0G8_MIZYE</name>
<dbReference type="EMBL" id="NEDP02005302">
    <property type="protein sequence ID" value="OWF42226.1"/>
    <property type="molecule type" value="Genomic_DNA"/>
</dbReference>
<feature type="signal peptide" evidence="1">
    <location>
        <begin position="1"/>
        <end position="25"/>
    </location>
</feature>
<keyword evidence="3" id="KW-1185">Reference proteome</keyword>
<organism evidence="2 3">
    <name type="scientific">Mizuhopecten yessoensis</name>
    <name type="common">Japanese scallop</name>
    <name type="synonym">Patinopecten yessoensis</name>
    <dbReference type="NCBI Taxonomy" id="6573"/>
    <lineage>
        <taxon>Eukaryota</taxon>
        <taxon>Metazoa</taxon>
        <taxon>Spiralia</taxon>
        <taxon>Lophotrochozoa</taxon>
        <taxon>Mollusca</taxon>
        <taxon>Bivalvia</taxon>
        <taxon>Autobranchia</taxon>
        <taxon>Pteriomorphia</taxon>
        <taxon>Pectinida</taxon>
        <taxon>Pectinoidea</taxon>
        <taxon>Pectinidae</taxon>
        <taxon>Mizuhopecten</taxon>
    </lineage>
</organism>
<keyword evidence="1" id="KW-0732">Signal</keyword>
<evidence type="ECO:0000313" key="2">
    <source>
        <dbReference type="EMBL" id="OWF42226.1"/>
    </source>
</evidence>
<evidence type="ECO:0000256" key="1">
    <source>
        <dbReference type="SAM" id="SignalP"/>
    </source>
</evidence>
<sequence>MTMQSRKELALIMLVYGALLSRTQARTICSCYNNFESNYINRPHDTIVHSQQCEACSNEVHLASLTDTCDNHHAESLTQEHGACSGPTSPIRYYRCDLGEGVYTCRIPRRLYRCGLVAIPFYSSILLKYRPSDSSVNQSSTPLVLLNNVSKPMISLGNGCSKATVCIDPLRVLHNALSVITLSITESEEVIVNDVIATVVYYNECHQRPRASTVPQFPFNIAPFNRIESAAQEQIEMLRSG</sequence>
<accession>A0A210Q0G8</accession>
<protein>
    <submittedName>
        <fullName evidence="2">Uncharacterized protein</fullName>
    </submittedName>
</protein>
<dbReference type="Proteomes" id="UP000242188">
    <property type="component" value="Unassembled WGS sequence"/>
</dbReference>
<dbReference type="AlphaFoldDB" id="A0A210Q0G8"/>
<evidence type="ECO:0000313" key="3">
    <source>
        <dbReference type="Proteomes" id="UP000242188"/>
    </source>
</evidence>
<reference evidence="2 3" key="1">
    <citation type="journal article" date="2017" name="Nat. Ecol. Evol.">
        <title>Scallop genome provides insights into evolution of bilaterian karyotype and development.</title>
        <authorList>
            <person name="Wang S."/>
            <person name="Zhang J."/>
            <person name="Jiao W."/>
            <person name="Li J."/>
            <person name="Xun X."/>
            <person name="Sun Y."/>
            <person name="Guo X."/>
            <person name="Huan P."/>
            <person name="Dong B."/>
            <person name="Zhang L."/>
            <person name="Hu X."/>
            <person name="Sun X."/>
            <person name="Wang J."/>
            <person name="Zhao C."/>
            <person name="Wang Y."/>
            <person name="Wang D."/>
            <person name="Huang X."/>
            <person name="Wang R."/>
            <person name="Lv J."/>
            <person name="Li Y."/>
            <person name="Zhang Z."/>
            <person name="Liu B."/>
            <person name="Lu W."/>
            <person name="Hui Y."/>
            <person name="Liang J."/>
            <person name="Zhou Z."/>
            <person name="Hou R."/>
            <person name="Li X."/>
            <person name="Liu Y."/>
            <person name="Li H."/>
            <person name="Ning X."/>
            <person name="Lin Y."/>
            <person name="Zhao L."/>
            <person name="Xing Q."/>
            <person name="Dou J."/>
            <person name="Li Y."/>
            <person name="Mao J."/>
            <person name="Guo H."/>
            <person name="Dou H."/>
            <person name="Li T."/>
            <person name="Mu C."/>
            <person name="Jiang W."/>
            <person name="Fu Q."/>
            <person name="Fu X."/>
            <person name="Miao Y."/>
            <person name="Liu J."/>
            <person name="Yu Q."/>
            <person name="Li R."/>
            <person name="Liao H."/>
            <person name="Li X."/>
            <person name="Kong Y."/>
            <person name="Jiang Z."/>
            <person name="Chourrout D."/>
            <person name="Li R."/>
            <person name="Bao Z."/>
        </authorList>
    </citation>
    <scope>NUCLEOTIDE SEQUENCE [LARGE SCALE GENOMIC DNA]</scope>
    <source>
        <strain evidence="2 3">PY_sf001</strain>
    </source>
</reference>
<comment type="caution">
    <text evidence="2">The sequence shown here is derived from an EMBL/GenBank/DDBJ whole genome shotgun (WGS) entry which is preliminary data.</text>
</comment>
<proteinExistence type="predicted"/>
<gene>
    <name evidence="2" type="ORF">KP79_PYT16400</name>
</gene>